<feature type="region of interest" description="Disordered" evidence="4">
    <location>
        <begin position="244"/>
        <end position="321"/>
    </location>
</feature>
<feature type="compositionally biased region" description="Basic residues" evidence="4">
    <location>
        <begin position="989"/>
        <end position="1000"/>
    </location>
</feature>
<feature type="region of interest" description="Disordered" evidence="4">
    <location>
        <begin position="808"/>
        <end position="1024"/>
    </location>
</feature>
<feature type="compositionally biased region" description="Low complexity" evidence="4">
    <location>
        <begin position="483"/>
        <end position="500"/>
    </location>
</feature>
<feature type="compositionally biased region" description="Low complexity" evidence="4">
    <location>
        <begin position="925"/>
        <end position="937"/>
    </location>
</feature>
<feature type="region of interest" description="Disordered" evidence="4">
    <location>
        <begin position="458"/>
        <end position="550"/>
    </location>
</feature>
<feature type="compositionally biased region" description="Basic and acidic residues" evidence="4">
    <location>
        <begin position="1104"/>
        <end position="1114"/>
    </location>
</feature>
<comment type="similarity">
    <text evidence="2">Belongs to the lin-54 family.</text>
</comment>
<feature type="compositionally biased region" description="Polar residues" evidence="4">
    <location>
        <begin position="884"/>
        <end position="895"/>
    </location>
</feature>
<feature type="compositionally biased region" description="Acidic residues" evidence="4">
    <location>
        <begin position="1137"/>
        <end position="1161"/>
    </location>
</feature>
<proteinExistence type="inferred from homology"/>
<protein>
    <recommendedName>
        <fullName evidence="5">CRC domain-containing protein</fullName>
    </recommendedName>
</protein>
<feature type="region of interest" description="Disordered" evidence="4">
    <location>
        <begin position="1038"/>
        <end position="1209"/>
    </location>
</feature>
<dbReference type="Pfam" id="PF03638">
    <property type="entry name" value="TCR"/>
    <property type="match status" value="2"/>
</dbReference>
<evidence type="ECO:0000256" key="4">
    <source>
        <dbReference type="SAM" id="MobiDB-lite"/>
    </source>
</evidence>
<feature type="compositionally biased region" description="Low complexity" evidence="4">
    <location>
        <begin position="812"/>
        <end position="823"/>
    </location>
</feature>
<name>A0A835VZS0_CHLIN</name>
<dbReference type="PANTHER" id="PTHR12446">
    <property type="entry name" value="TESMIN/TSO1-RELATED"/>
    <property type="match status" value="1"/>
</dbReference>
<feature type="compositionally biased region" description="Gly residues" evidence="4">
    <location>
        <begin position="1010"/>
        <end position="1020"/>
    </location>
</feature>
<dbReference type="EMBL" id="JAEHOC010000018">
    <property type="protein sequence ID" value="KAG2433930.1"/>
    <property type="molecule type" value="Genomic_DNA"/>
</dbReference>
<dbReference type="SMART" id="SM01114">
    <property type="entry name" value="CXC"/>
    <property type="match status" value="2"/>
</dbReference>
<feature type="compositionally biased region" description="Basic and acidic residues" evidence="4">
    <location>
        <begin position="508"/>
        <end position="520"/>
    </location>
</feature>
<dbReference type="PANTHER" id="PTHR12446:SF34">
    <property type="entry name" value="PROTEIN LIN-54 HOMOLOG"/>
    <property type="match status" value="1"/>
</dbReference>
<gene>
    <name evidence="6" type="ORF">HXX76_008282</name>
</gene>
<evidence type="ECO:0000259" key="5">
    <source>
        <dbReference type="PROSITE" id="PS51634"/>
    </source>
</evidence>
<organism evidence="6 7">
    <name type="scientific">Chlamydomonas incerta</name>
    <dbReference type="NCBI Taxonomy" id="51695"/>
    <lineage>
        <taxon>Eukaryota</taxon>
        <taxon>Viridiplantae</taxon>
        <taxon>Chlorophyta</taxon>
        <taxon>core chlorophytes</taxon>
        <taxon>Chlorophyceae</taxon>
        <taxon>CS clade</taxon>
        <taxon>Chlamydomonadales</taxon>
        <taxon>Chlamydomonadaceae</taxon>
        <taxon>Chlamydomonas</taxon>
    </lineage>
</organism>
<dbReference type="InterPro" id="IPR005172">
    <property type="entry name" value="CRC"/>
</dbReference>
<dbReference type="GO" id="GO:0006355">
    <property type="term" value="P:regulation of DNA-templated transcription"/>
    <property type="evidence" value="ECO:0007669"/>
    <property type="project" value="TreeGrafter"/>
</dbReference>
<keyword evidence="3" id="KW-0539">Nucleus</keyword>
<feature type="region of interest" description="Disordered" evidence="4">
    <location>
        <begin position="764"/>
        <end position="790"/>
    </location>
</feature>
<feature type="compositionally biased region" description="Low complexity" evidence="4">
    <location>
        <begin position="838"/>
        <end position="849"/>
    </location>
</feature>
<comment type="caution">
    <text evidence="6">The sequence shown here is derived from an EMBL/GenBank/DDBJ whole genome shotgun (WGS) entry which is preliminary data.</text>
</comment>
<evidence type="ECO:0000256" key="2">
    <source>
        <dbReference type="ARBA" id="ARBA00007267"/>
    </source>
</evidence>
<keyword evidence="7" id="KW-1185">Reference proteome</keyword>
<dbReference type="OrthoDB" id="6283463at2759"/>
<accession>A0A835VZS0</accession>
<evidence type="ECO:0000256" key="3">
    <source>
        <dbReference type="ARBA" id="ARBA00023242"/>
    </source>
</evidence>
<feature type="compositionally biased region" description="Basic and acidic residues" evidence="4">
    <location>
        <begin position="530"/>
        <end position="539"/>
    </location>
</feature>
<dbReference type="PROSITE" id="PS51634">
    <property type="entry name" value="CRC"/>
    <property type="match status" value="1"/>
</dbReference>
<comment type="subcellular location">
    <subcellularLocation>
        <location evidence="1">Nucleus</location>
    </subcellularLocation>
</comment>
<dbReference type="Proteomes" id="UP000650467">
    <property type="component" value="Unassembled WGS sequence"/>
</dbReference>
<evidence type="ECO:0000313" key="6">
    <source>
        <dbReference type="EMBL" id="KAG2433930.1"/>
    </source>
</evidence>
<evidence type="ECO:0000256" key="1">
    <source>
        <dbReference type="ARBA" id="ARBA00004123"/>
    </source>
</evidence>
<dbReference type="InterPro" id="IPR028307">
    <property type="entry name" value="Lin-54_fam"/>
</dbReference>
<sequence length="1330" mass="129288">MSRARRVKDEDYDMGYDQEQDFSYANVAGGTKRCNCKKARCLKLYCVCFAAGVFCSGCACRECLNAVETADLVHAERSKKLAASPGAFAPKVGAKGEGELAHKKGCRCRRSRCVKKYCECYDAQVFCGGNCRCEQCQNMPRGGAPPPGLPPHLLQHHHAAMGAVALAGGLPVGLLPPQLLMRSGSGAAAAAAAASGFNLAALATAAGASGTGMAEAGAAATAAAAALVLEKAFGGQPIMTDPLADMEAGGGADGADALTSPHDPAGGRGGSSGGGDGRAAAAPGGGGADGAGETAGRGGGSAGIPDRPGPAAGGGGGGPAAVAAPRPGLAASLAGLGINLDSPSLAGIAAAAAAGAPAAAATTTAPPPLPGPGPTGAAVAAAQALAVGVAVGGLPAPWSVPFLNSPDTATAAAAAAMVADEGTGGPASQDAPGLTRNPFSTAFMSRAAAEAAAAAAVGGGARGGSSDLDATRQRGSSGGSAGGCSSDGAEGAAGPGPAAGCLGGSGRDAARERVMRRSSSDPEDAGPEGGARRERERGIDGTGSALPLMPAPAGDPAAVAAANAGINLSVAPLTLPSALAPGGIGGAGAGGAPVDGMAALQDMAAAAALAAASAAAAAAQSVATAIEARNASGGGAAAAAAGTSAAAALPHGGALEAGGDAAAAAAASLALAAGEALTLEMVVAAPALLLEDPARAEEVAVRVGLDATLQLAARKAAHILKSLLHMAQRACAANHHMAMGGAASAAAMAPGAFPADGALRQHAAAGFPGFPVPGPSASQPQDQQHLQHQLQQLYATCSGQGQGLGQLPSLHNLANPPLQAPAPVDYSHMSYSHTQPPAQAHGQQGLHAQPSLHAPLPSLQPQPSGTAAVGSVGGGAAPAGSILPGSSQLQTQPSDGTRPLHRTGSGGGAMRLGSGSFRFGGTGGLTAAAARPEPSAADQPSAAHHTLRTSNHSTAHPGRRASELGQPPLSATGAGARSGAGFAPTCSAQRHHHNQLHSHRRQSDATNGGADAGGAAGGLRRGSRVKRPNSLLADMEIHNDLDPDFDPSADPDASGARRQPHHAHLPNNSDRRLPHTSYVFGAGTNALGRGRSSVEPPSPKRSRLLGEEVADGKRGGAAARRRQRGGRGGGGARYDSGETEDDDDEDLLAEVDEEEELEEEMWGQRRRPASVRGISQSPMRRRSELSNGPLSSGGGGSALLPHSLLGTNGGPKPNSIISPFGPGASLGTHHTYGGPTTSEARTGAGGGRKRRLSSGTLARGISIDGDFFGGGAAAAANAGGRGGGGGPQRSCGLAAAAEAADGLGLGLLGADGDSSELEAMQALVGLATAH</sequence>
<evidence type="ECO:0000313" key="7">
    <source>
        <dbReference type="Proteomes" id="UP000650467"/>
    </source>
</evidence>
<dbReference type="GO" id="GO:0005634">
    <property type="term" value="C:nucleus"/>
    <property type="evidence" value="ECO:0007669"/>
    <property type="project" value="UniProtKB-SubCell"/>
</dbReference>
<feature type="compositionally biased region" description="Low complexity" evidence="4">
    <location>
        <begin position="971"/>
        <end position="983"/>
    </location>
</feature>
<reference evidence="6" key="1">
    <citation type="journal article" date="2020" name="bioRxiv">
        <title>Comparative genomics of Chlamydomonas.</title>
        <authorList>
            <person name="Craig R.J."/>
            <person name="Hasan A.R."/>
            <person name="Ness R.W."/>
            <person name="Keightley P.D."/>
        </authorList>
    </citation>
    <scope>NUCLEOTIDE SEQUENCE</scope>
    <source>
        <strain evidence="6">SAG 7.73</strain>
    </source>
</reference>
<feature type="domain" description="CRC" evidence="5">
    <location>
        <begin position="30"/>
        <end position="141"/>
    </location>
</feature>
<dbReference type="InterPro" id="IPR033467">
    <property type="entry name" value="Tesmin/TSO1-like_CXC"/>
</dbReference>
<feature type="compositionally biased region" description="Gly residues" evidence="4">
    <location>
        <begin position="266"/>
        <end position="302"/>
    </location>
</feature>